<feature type="compositionally biased region" description="Polar residues" evidence="5">
    <location>
        <begin position="691"/>
        <end position="714"/>
    </location>
</feature>
<feature type="transmembrane region" description="Helical" evidence="6">
    <location>
        <begin position="234"/>
        <end position="256"/>
    </location>
</feature>
<keyword evidence="4 6" id="KW-0472">Membrane</keyword>
<evidence type="ECO:0000256" key="4">
    <source>
        <dbReference type="ARBA" id="ARBA00023136"/>
    </source>
</evidence>
<feature type="region of interest" description="Disordered" evidence="5">
    <location>
        <begin position="409"/>
        <end position="435"/>
    </location>
</feature>
<dbReference type="GO" id="GO:0007189">
    <property type="term" value="P:adenylate cyclase-activating G protein-coupled receptor signaling pathway"/>
    <property type="evidence" value="ECO:0007669"/>
    <property type="project" value="TreeGrafter"/>
</dbReference>
<feature type="transmembrane region" description="Helical" evidence="6">
    <location>
        <begin position="190"/>
        <end position="214"/>
    </location>
</feature>
<keyword evidence="7" id="KW-0675">Receptor</keyword>
<name>A0A286U7G8_9AGAM</name>
<evidence type="ECO:0000256" key="1">
    <source>
        <dbReference type="ARBA" id="ARBA00004141"/>
    </source>
</evidence>
<evidence type="ECO:0000313" key="8">
    <source>
        <dbReference type="Proteomes" id="UP000217199"/>
    </source>
</evidence>
<feature type="region of interest" description="Disordered" evidence="5">
    <location>
        <begin position="688"/>
        <end position="722"/>
    </location>
</feature>
<comment type="caution">
    <text evidence="7">The sequence shown here is derived from an EMBL/GenBank/DDBJ whole genome shotgun (WGS) entry which is preliminary data.</text>
</comment>
<dbReference type="GO" id="GO:0005886">
    <property type="term" value="C:plasma membrane"/>
    <property type="evidence" value="ECO:0007669"/>
    <property type="project" value="TreeGrafter"/>
</dbReference>
<feature type="transmembrane region" description="Helical" evidence="6">
    <location>
        <begin position="303"/>
        <end position="322"/>
    </location>
</feature>
<comment type="subcellular location">
    <subcellularLocation>
        <location evidence="1">Membrane</location>
        <topology evidence="1">Multi-pass membrane protein</topology>
    </subcellularLocation>
</comment>
<keyword evidence="8" id="KW-1185">Reference proteome</keyword>
<dbReference type="PANTHER" id="PTHR23112">
    <property type="entry name" value="G PROTEIN-COUPLED RECEPTOR 157-RELATED"/>
    <property type="match status" value="1"/>
</dbReference>
<protein>
    <submittedName>
        <fullName evidence="7">G coupled glucose receptor regulating Gpa2</fullName>
    </submittedName>
</protein>
<dbReference type="Proteomes" id="UP000217199">
    <property type="component" value="Unassembled WGS sequence"/>
</dbReference>
<dbReference type="GO" id="GO:0004930">
    <property type="term" value="F:G protein-coupled receptor activity"/>
    <property type="evidence" value="ECO:0007669"/>
    <property type="project" value="TreeGrafter"/>
</dbReference>
<dbReference type="PANTHER" id="PTHR23112:SF37">
    <property type="entry name" value="G PROTEIN-COUPLED RECEPTOR GPR1"/>
    <property type="match status" value="1"/>
</dbReference>
<feature type="region of interest" description="Disordered" evidence="5">
    <location>
        <begin position="565"/>
        <end position="585"/>
    </location>
</feature>
<evidence type="ECO:0000256" key="6">
    <source>
        <dbReference type="SAM" id="Phobius"/>
    </source>
</evidence>
<dbReference type="AlphaFoldDB" id="A0A286U7G8"/>
<dbReference type="InParanoid" id="A0A286U7G8"/>
<evidence type="ECO:0000256" key="3">
    <source>
        <dbReference type="ARBA" id="ARBA00022989"/>
    </source>
</evidence>
<dbReference type="OrthoDB" id="100006at2759"/>
<feature type="transmembrane region" description="Helical" evidence="6">
    <location>
        <begin position="113"/>
        <end position="137"/>
    </location>
</feature>
<feature type="transmembrane region" description="Helical" evidence="6">
    <location>
        <begin position="157"/>
        <end position="178"/>
    </location>
</feature>
<evidence type="ECO:0000256" key="5">
    <source>
        <dbReference type="SAM" id="MobiDB-lite"/>
    </source>
</evidence>
<organism evidence="7 8">
    <name type="scientific">Pyrrhoderma noxium</name>
    <dbReference type="NCBI Taxonomy" id="2282107"/>
    <lineage>
        <taxon>Eukaryota</taxon>
        <taxon>Fungi</taxon>
        <taxon>Dikarya</taxon>
        <taxon>Basidiomycota</taxon>
        <taxon>Agaricomycotina</taxon>
        <taxon>Agaricomycetes</taxon>
        <taxon>Hymenochaetales</taxon>
        <taxon>Hymenochaetaceae</taxon>
        <taxon>Pyrrhoderma</taxon>
    </lineage>
</organism>
<keyword evidence="3 6" id="KW-1133">Transmembrane helix</keyword>
<keyword evidence="2 6" id="KW-0812">Transmembrane</keyword>
<dbReference type="SUPFAM" id="SSF81321">
    <property type="entry name" value="Family A G protein-coupled receptor-like"/>
    <property type="match status" value="1"/>
</dbReference>
<feature type="transmembrane region" description="Helical" evidence="6">
    <location>
        <begin position="69"/>
        <end position="92"/>
    </location>
</feature>
<reference evidence="7 8" key="1">
    <citation type="journal article" date="2017" name="Mol. Ecol.">
        <title>Comparative and population genomic landscape of Phellinus noxius: A hypervariable fungus causing root rot in trees.</title>
        <authorList>
            <person name="Chung C.L."/>
            <person name="Lee T.J."/>
            <person name="Akiba M."/>
            <person name="Lee H.H."/>
            <person name="Kuo T.H."/>
            <person name="Liu D."/>
            <person name="Ke H.M."/>
            <person name="Yokoi T."/>
            <person name="Roa M.B."/>
            <person name="Lu M.J."/>
            <person name="Chang Y.Y."/>
            <person name="Ann P.J."/>
            <person name="Tsai J.N."/>
            <person name="Chen C.Y."/>
            <person name="Tzean S.S."/>
            <person name="Ota Y."/>
            <person name="Hattori T."/>
            <person name="Sahashi N."/>
            <person name="Liou R.F."/>
            <person name="Kikuchi T."/>
            <person name="Tsai I.J."/>
        </authorList>
    </citation>
    <scope>NUCLEOTIDE SEQUENCE [LARGE SCALE GENOMIC DNA]</scope>
    <source>
        <strain evidence="7 8">FFPRI411160</strain>
    </source>
</reference>
<accession>A0A286U7G8</accession>
<dbReference type="STRING" id="2282107.A0A286U7G8"/>
<feature type="transmembrane region" description="Helical" evidence="6">
    <location>
        <begin position="342"/>
        <end position="362"/>
    </location>
</feature>
<proteinExistence type="predicted"/>
<dbReference type="EMBL" id="NBII01000010">
    <property type="protein sequence ID" value="PAV15531.1"/>
    <property type="molecule type" value="Genomic_DNA"/>
</dbReference>
<feature type="transmembrane region" description="Helical" evidence="6">
    <location>
        <begin position="21"/>
        <end position="38"/>
    </location>
</feature>
<evidence type="ECO:0000256" key="2">
    <source>
        <dbReference type="ARBA" id="ARBA00022692"/>
    </source>
</evidence>
<sequence length="722" mass="81184">MILDASKMIYYNQQLGTDLTSPRLLLYLCLLLSVYSFASTMELETIPTLTARNTVHCERQLSPNEESGINAIVVCSFLSLTAVSITIGFYVRNIMRNHGLSSNPRPAFRAIDLYFLALLFSDFLVAFSGLLNIRWVISRRSFCGTYCSAQGFLSHIGLPAIGISSMMISFHTFSTIVLQWTSSPTRTAGISILISMWILLICISIVPAVVYPHYFYAPSPIWCYVNNQHIYLRGSGYFCAWIAGFTSIFLYSLLWYRLRHPSPIMRFIDRDSPGRNRRRYNEGTPGSNENSLLVHAWRDTWKLLCYPAIYMVIILPLSVTRWTSFVSHTHNKHHEVPFSATVFSVALYKLGGLFDVILFVTTRPGLLLFESRDSSLNIPGIRRISQHITNELLYLPWLTRSGSVETSVSSTGFHRSDLDNDRSNQDNQNITQSNQNPSVLNINLHTYTEISSSTTSLPSLYQLPSGRLGSSSECPIIAVDIPTSRLSGIGMWVDMHREERFDSTLESSVSDIDSNTDTITRIIEKRSPVINKPDLTATSVESVLIPTSDIKHACFKEDILKPSSNDENKCSRQGGEQNAESISPSSFCSFCSRTTPLPTLDVRRRKMGLSISISELSPPPSTSISSIAGIRYSTSRDRFYSPRTPATNLESIPEEHTNYGETSSTYSTSFSNLDRKLYQVSSPFLFRQDDSQANDIDTPTTTKTQKIQRNSHSSFLDMDDEL</sequence>
<gene>
    <name evidence="7" type="ORF">PNOK_0929500</name>
</gene>
<evidence type="ECO:0000313" key="7">
    <source>
        <dbReference type="EMBL" id="PAV15531.1"/>
    </source>
</evidence>
<dbReference type="Gene3D" id="1.20.1070.10">
    <property type="entry name" value="Rhodopsin 7-helix transmembrane proteins"/>
    <property type="match status" value="1"/>
</dbReference>
<feature type="compositionally biased region" description="Polar residues" evidence="5">
    <location>
        <begin position="425"/>
        <end position="435"/>
    </location>
</feature>
<feature type="compositionally biased region" description="Basic and acidic residues" evidence="5">
    <location>
        <begin position="414"/>
        <end position="424"/>
    </location>
</feature>